<gene>
    <name evidence="1" type="ORF">I6H70_12790</name>
</gene>
<evidence type="ECO:0000313" key="2">
    <source>
        <dbReference type="Proteomes" id="UP000595933"/>
    </source>
</evidence>
<reference evidence="1 2" key="1">
    <citation type="submission" date="2020-12" db="EMBL/GenBank/DDBJ databases">
        <title>FDA dAtabase for Regulatory Grade micrObial Sequences (FDA-ARGOS): Supporting development and validation of Infectious Disease Dx tests.</title>
        <authorList>
            <person name="Sproer C."/>
            <person name="Gronow S."/>
            <person name="Severitt S."/>
            <person name="Schroder I."/>
            <person name="Tallon L."/>
            <person name="Sadzewicz L."/>
            <person name="Zhao X."/>
            <person name="Boylan J."/>
            <person name="Ott S."/>
            <person name="Bowen H."/>
            <person name="Vavikolanu K."/>
            <person name="Mehta A."/>
            <person name="Aluvathingal J."/>
            <person name="Nadendla S."/>
            <person name="Lowell S."/>
            <person name="Myers T."/>
            <person name="Yan Y."/>
            <person name="Sichtig H."/>
        </authorList>
    </citation>
    <scope>NUCLEOTIDE SEQUENCE [LARGE SCALE GENOMIC DNA]</scope>
    <source>
        <strain evidence="1 2">FDAARGOS_1013</strain>
    </source>
</reference>
<evidence type="ECO:0000313" key="1">
    <source>
        <dbReference type="EMBL" id="QQN49429.1"/>
    </source>
</evidence>
<dbReference type="AlphaFoldDB" id="A0A9X7V389"/>
<sequence length="56" mass="5947">MPKVKSQHPAICWPIDVTQISREGVLGQSDPAIGKGLIGNLQVLRAAADQTPILTL</sequence>
<dbReference type="EMBL" id="CP067013">
    <property type="protein sequence ID" value="QQN49429.1"/>
    <property type="molecule type" value="Genomic_DNA"/>
</dbReference>
<organism evidence="1 2">
    <name type="scientific">Stutzerimonas balearica</name>
    <dbReference type="NCBI Taxonomy" id="74829"/>
    <lineage>
        <taxon>Bacteria</taxon>
        <taxon>Pseudomonadati</taxon>
        <taxon>Pseudomonadota</taxon>
        <taxon>Gammaproteobacteria</taxon>
        <taxon>Pseudomonadales</taxon>
        <taxon>Pseudomonadaceae</taxon>
        <taxon>Stutzerimonas</taxon>
    </lineage>
</organism>
<proteinExistence type="predicted"/>
<name>A0A9X7V389_9GAMM</name>
<protein>
    <submittedName>
        <fullName evidence="1">Uncharacterized protein</fullName>
    </submittedName>
</protein>
<accession>A0A9X7V389</accession>
<dbReference type="Proteomes" id="UP000595933">
    <property type="component" value="Chromosome"/>
</dbReference>
<dbReference type="RefSeq" id="WP_200290300.1">
    <property type="nucleotide sequence ID" value="NZ_CP067013.1"/>
</dbReference>